<evidence type="ECO:0000256" key="1">
    <source>
        <dbReference type="ARBA" id="ARBA00022490"/>
    </source>
</evidence>
<reference evidence="13" key="1">
    <citation type="submission" date="2016-01" db="EMBL/GenBank/DDBJ databases">
        <authorList>
            <person name="Mitreva M."/>
            <person name="Pepin K.H."/>
            <person name="Mihindukulasuriya K.A."/>
            <person name="Fulton R."/>
            <person name="Fronick C."/>
            <person name="O'Laughlin M."/>
            <person name="Miner T."/>
            <person name="Herter B."/>
            <person name="Rosa B.A."/>
            <person name="Cordes M."/>
            <person name="Tomlinson C."/>
            <person name="Wollam A."/>
            <person name="Palsikar V.B."/>
            <person name="Mardis E.R."/>
            <person name="Wilson R.K."/>
        </authorList>
    </citation>
    <scope>NUCLEOTIDE SEQUENCE [LARGE SCALE GENOMIC DNA]</scope>
    <source>
        <strain evidence="13">DNF00019</strain>
    </source>
</reference>
<keyword evidence="4 7" id="KW-0067">ATP-binding</keyword>
<sequence>MDTSLTSDALALWSDVLDLTRENKDIKISHYAMLQNCKPYSLEDNKLYISAPSRFIRLQIEKLTPLIENYLKQISYEDIKFVVTANVSSTTKVQTSSVISQEELLSLSQEQQYHQPQEQRVATPQEQQQQLRYSQQSMSTQGIDTQTPTQMLGIQKSIEERRAANPLIDDVTENDSKLTFSRFVTGEENMLALQAAKCVADGVKNYNPLFIYGRSGLGKTHLLKAIQNYIVQNKIEKLCVYRVSHDFVSEYVRAMSDTSAEVKEAFRRNYRDIDILIIDDIQFLKGPGSVGFFFDLFNYLVDHGKQIVLAADESPAQLGIGNVDFDERLVSRLDSGFACPIKVPDYDLKLALITNFYNRAKEDAISENLPGYEGVLSDECLQLMAERAGSNIRVIESFCQSCLLEATKLQQKGEDFRRENIIKLATQKFGTTHRIVTIDQIIKAIEDAFHISHSDLVGSTRKKEIMGPRQIGCYLAREMTDLTLADIGKRFGGRSHATISYSIIETEKNIKESRLLYDQISQIKDTILNG</sequence>
<dbReference type="GO" id="GO:0003688">
    <property type="term" value="F:DNA replication origin binding"/>
    <property type="evidence" value="ECO:0007669"/>
    <property type="project" value="TreeGrafter"/>
</dbReference>
<dbReference type="InterPro" id="IPR020591">
    <property type="entry name" value="Chromosome_initiator_DnaA-like"/>
</dbReference>
<organism evidence="12 13">
    <name type="scientific">Atopobium deltae</name>
    <dbReference type="NCBI Taxonomy" id="1393034"/>
    <lineage>
        <taxon>Bacteria</taxon>
        <taxon>Bacillati</taxon>
        <taxon>Actinomycetota</taxon>
        <taxon>Coriobacteriia</taxon>
        <taxon>Coriobacteriales</taxon>
        <taxon>Atopobiaceae</taxon>
        <taxon>Atopobium</taxon>
    </lineage>
</organism>
<proteinExistence type="inferred from homology"/>
<evidence type="ECO:0000256" key="5">
    <source>
        <dbReference type="ARBA" id="ARBA00023121"/>
    </source>
</evidence>
<dbReference type="CDD" id="cd06571">
    <property type="entry name" value="Bac_DnaA_C"/>
    <property type="match status" value="1"/>
</dbReference>
<dbReference type="GO" id="GO:0008289">
    <property type="term" value="F:lipid binding"/>
    <property type="evidence" value="ECO:0007669"/>
    <property type="project" value="UniProtKB-KW"/>
</dbReference>
<evidence type="ECO:0000259" key="11">
    <source>
        <dbReference type="SMART" id="SM00760"/>
    </source>
</evidence>
<dbReference type="Gene3D" id="1.10.1750.10">
    <property type="match status" value="1"/>
</dbReference>
<dbReference type="AlphaFoldDB" id="A0A133XVI4"/>
<keyword evidence="2 7" id="KW-0235">DNA replication</keyword>
<dbReference type="InterPro" id="IPR013159">
    <property type="entry name" value="DnaA_C"/>
</dbReference>
<dbReference type="SUPFAM" id="SSF48295">
    <property type="entry name" value="TrpR-like"/>
    <property type="match status" value="1"/>
</dbReference>
<keyword evidence="13" id="KW-1185">Reference proteome</keyword>
<evidence type="ECO:0000256" key="4">
    <source>
        <dbReference type="ARBA" id="ARBA00022840"/>
    </source>
</evidence>
<dbReference type="InterPro" id="IPR027417">
    <property type="entry name" value="P-loop_NTPase"/>
</dbReference>
<feature type="region of interest" description="Disordered" evidence="9">
    <location>
        <begin position="109"/>
        <end position="130"/>
    </location>
</feature>
<evidence type="ECO:0000256" key="9">
    <source>
        <dbReference type="SAM" id="MobiDB-lite"/>
    </source>
</evidence>
<keyword evidence="5" id="KW-0446">Lipid-binding</keyword>
<dbReference type="GO" id="GO:0006275">
    <property type="term" value="P:regulation of DNA replication"/>
    <property type="evidence" value="ECO:0007669"/>
    <property type="project" value="InterPro"/>
</dbReference>
<dbReference type="RefSeq" id="WP_082715598.1">
    <property type="nucleotide sequence ID" value="NZ_KQ959489.1"/>
</dbReference>
<dbReference type="Proteomes" id="UP000070675">
    <property type="component" value="Unassembled WGS sequence"/>
</dbReference>
<dbReference type="EMBL" id="LSCR01000009">
    <property type="protein sequence ID" value="KXB34929.1"/>
    <property type="molecule type" value="Genomic_DNA"/>
</dbReference>
<dbReference type="GO" id="GO:0006270">
    <property type="term" value="P:DNA replication initiation"/>
    <property type="evidence" value="ECO:0007669"/>
    <property type="project" value="InterPro"/>
</dbReference>
<dbReference type="Pfam" id="PF00308">
    <property type="entry name" value="Bac_DnaA"/>
    <property type="match status" value="1"/>
</dbReference>
<dbReference type="PRINTS" id="PR00051">
    <property type="entry name" value="DNAA"/>
</dbReference>
<dbReference type="InterPro" id="IPR010921">
    <property type="entry name" value="Trp_repressor/repl_initiator"/>
</dbReference>
<dbReference type="SMART" id="SM00382">
    <property type="entry name" value="AAA"/>
    <property type="match status" value="1"/>
</dbReference>
<evidence type="ECO:0000313" key="12">
    <source>
        <dbReference type="EMBL" id="KXB34929.1"/>
    </source>
</evidence>
<dbReference type="OrthoDB" id="9807019at2"/>
<keyword evidence="3 7" id="KW-0547">Nucleotide-binding</keyword>
<dbReference type="STRING" id="1393034.HMPREF3192_00674"/>
<evidence type="ECO:0000256" key="8">
    <source>
        <dbReference type="RuleBase" id="RU004227"/>
    </source>
</evidence>
<gene>
    <name evidence="12" type="ORF">HMPREF3192_00674</name>
</gene>
<evidence type="ECO:0000259" key="10">
    <source>
        <dbReference type="SMART" id="SM00382"/>
    </source>
</evidence>
<comment type="function">
    <text evidence="7">Plays an essential role in the initiation and regulation of chromosomal replication. ATP-DnaA binds to the origin of replication (oriC) to initiate formation of the DNA replication initiation complex once per cell cycle. Binds the DnaA box (a 9 base pair repeat at the origin) and separates the double-stranded (ds)DNA. Forms a right-handed helical filament on oriC DNA; dsDNA binds to the exterior of the filament while single-stranded (ss)DNA is stabiized in the filament's interior. The ATP-DnaA-oriC complex binds and stabilizes one strand of the AT-rich DNA unwinding element (DUE), permitting loading of DNA polymerase. After initiation quickly degrades to an ADP-DnaA complex that is not apt for DNA replication. Binds acidic phospholipids.</text>
</comment>
<evidence type="ECO:0000313" key="13">
    <source>
        <dbReference type="Proteomes" id="UP000070675"/>
    </source>
</evidence>
<feature type="domain" description="Chromosomal replication initiator DnaA C-terminal" evidence="11">
    <location>
        <begin position="437"/>
        <end position="506"/>
    </location>
</feature>
<dbReference type="Pfam" id="PF08299">
    <property type="entry name" value="Bac_DnaA_C"/>
    <property type="match status" value="1"/>
</dbReference>
<dbReference type="Gene3D" id="3.30.300.180">
    <property type="match status" value="1"/>
</dbReference>
<comment type="caution">
    <text evidence="12">The sequence shown here is derived from an EMBL/GenBank/DDBJ whole genome shotgun (WGS) entry which is preliminary data.</text>
</comment>
<evidence type="ECO:0000256" key="7">
    <source>
        <dbReference type="RuleBase" id="RU000577"/>
    </source>
</evidence>
<dbReference type="PANTHER" id="PTHR30050:SF2">
    <property type="entry name" value="CHROMOSOMAL REPLICATION INITIATOR PROTEIN DNAA"/>
    <property type="match status" value="1"/>
</dbReference>
<dbReference type="Gene3D" id="3.40.50.300">
    <property type="entry name" value="P-loop containing nucleotide triphosphate hydrolases"/>
    <property type="match status" value="1"/>
</dbReference>
<dbReference type="SUPFAM" id="SSF52540">
    <property type="entry name" value="P-loop containing nucleoside triphosphate hydrolases"/>
    <property type="match status" value="1"/>
</dbReference>
<evidence type="ECO:0000256" key="2">
    <source>
        <dbReference type="ARBA" id="ARBA00022705"/>
    </source>
</evidence>
<accession>A0A133XVI4</accession>
<dbReference type="GO" id="GO:0005886">
    <property type="term" value="C:plasma membrane"/>
    <property type="evidence" value="ECO:0007669"/>
    <property type="project" value="TreeGrafter"/>
</dbReference>
<name>A0A133XVI4_9ACTN</name>
<evidence type="ECO:0000256" key="3">
    <source>
        <dbReference type="ARBA" id="ARBA00022741"/>
    </source>
</evidence>
<comment type="similarity">
    <text evidence="8">Belongs to the DnaA family.</text>
</comment>
<feature type="domain" description="AAA+ ATPase" evidence="10">
    <location>
        <begin position="205"/>
        <end position="347"/>
    </location>
</feature>
<dbReference type="InterPro" id="IPR013317">
    <property type="entry name" value="DnaA_dom"/>
</dbReference>
<dbReference type="InterPro" id="IPR003593">
    <property type="entry name" value="AAA+_ATPase"/>
</dbReference>
<dbReference type="GO" id="GO:0005524">
    <property type="term" value="F:ATP binding"/>
    <property type="evidence" value="ECO:0007669"/>
    <property type="project" value="UniProtKB-KW"/>
</dbReference>
<dbReference type="PATRIC" id="fig|1393034.3.peg.651"/>
<keyword evidence="6 7" id="KW-0238">DNA-binding</keyword>
<evidence type="ECO:0000256" key="6">
    <source>
        <dbReference type="ARBA" id="ARBA00023125"/>
    </source>
</evidence>
<protein>
    <recommendedName>
        <fullName evidence="7">Chromosomal replication initiator protein DnaA</fullName>
    </recommendedName>
</protein>
<dbReference type="PANTHER" id="PTHR30050">
    <property type="entry name" value="CHROMOSOMAL REPLICATION INITIATOR PROTEIN DNAA"/>
    <property type="match status" value="1"/>
</dbReference>
<dbReference type="SMART" id="SM00760">
    <property type="entry name" value="Bac_DnaA_C"/>
    <property type="match status" value="1"/>
</dbReference>
<keyword evidence="1" id="KW-0963">Cytoplasm</keyword>
<dbReference type="InterPro" id="IPR038454">
    <property type="entry name" value="DnaA_N_sf"/>
</dbReference>